<accession>A0A1I8BNL7</accession>
<keyword evidence="2" id="KW-0805">Transcription regulation</keyword>
<dbReference type="PANTHER" id="PTHR11969">
    <property type="entry name" value="MAX DIMERIZATION, MAD"/>
    <property type="match status" value="1"/>
</dbReference>
<evidence type="ECO:0000256" key="2">
    <source>
        <dbReference type="ARBA" id="ARBA00023015"/>
    </source>
</evidence>
<dbReference type="Proteomes" id="UP000095281">
    <property type="component" value="Unplaced"/>
</dbReference>
<evidence type="ECO:0000259" key="6">
    <source>
        <dbReference type="PROSITE" id="PS50888"/>
    </source>
</evidence>
<evidence type="ECO:0000256" key="5">
    <source>
        <dbReference type="ARBA" id="ARBA00023242"/>
    </source>
</evidence>
<dbReference type="WBParaSite" id="MhA1_Contig33.frz3.gene10">
    <property type="protein sequence ID" value="MhA1_Contig33.frz3.gene10"/>
    <property type="gene ID" value="MhA1_Contig33.frz3.gene10"/>
</dbReference>
<keyword evidence="4" id="KW-0804">Transcription</keyword>
<keyword evidence="3" id="KW-0238">DNA-binding</keyword>
<dbReference type="SUPFAM" id="SSF47459">
    <property type="entry name" value="HLH, helix-loop-helix DNA-binding domain"/>
    <property type="match status" value="1"/>
</dbReference>
<feature type="domain" description="BHLH" evidence="6">
    <location>
        <begin position="15"/>
        <end position="67"/>
    </location>
</feature>
<name>A0A1I8BNL7_MELHA</name>
<evidence type="ECO:0000256" key="3">
    <source>
        <dbReference type="ARBA" id="ARBA00023125"/>
    </source>
</evidence>
<dbReference type="InterPro" id="IPR011598">
    <property type="entry name" value="bHLH_dom"/>
</dbReference>
<keyword evidence="5" id="KW-0539">Nucleus</keyword>
<sequence length="212" mass="24348">MICELAVMDCVAVDDGVAAHNELEKNRRANLRGHLEALKSVLPPESDAHRDTTLSLLTRARNYIKFVDEQKTALLKKREALLVEHHRLQQLLQQNVGEPQGQQYNDNFKESTSLISLTTQNENNFDNLQQRMKIVQIPEEREEEEENFDFTQYQVSHEFCIEENVEEENIQVETNTKPNMEYLSLNGLLPALPLLYPYSSINMAGTTTANLC</sequence>
<protein>
    <submittedName>
        <fullName evidence="8">BHLH domain-containing protein</fullName>
    </submittedName>
</protein>
<evidence type="ECO:0000313" key="8">
    <source>
        <dbReference type="WBParaSite" id="MhA1_Contig33.frz3.gene10"/>
    </source>
</evidence>
<dbReference type="InterPro" id="IPR036638">
    <property type="entry name" value="HLH_DNA-bd_sf"/>
</dbReference>
<keyword evidence="7" id="KW-1185">Reference proteome</keyword>
<dbReference type="PROSITE" id="PS50888">
    <property type="entry name" value="BHLH"/>
    <property type="match status" value="1"/>
</dbReference>
<dbReference type="SMART" id="SM00353">
    <property type="entry name" value="HLH"/>
    <property type="match status" value="1"/>
</dbReference>
<organism evidence="7 8">
    <name type="scientific">Meloidogyne hapla</name>
    <name type="common">Root-knot nematode worm</name>
    <dbReference type="NCBI Taxonomy" id="6305"/>
    <lineage>
        <taxon>Eukaryota</taxon>
        <taxon>Metazoa</taxon>
        <taxon>Ecdysozoa</taxon>
        <taxon>Nematoda</taxon>
        <taxon>Chromadorea</taxon>
        <taxon>Rhabditida</taxon>
        <taxon>Tylenchina</taxon>
        <taxon>Tylenchomorpha</taxon>
        <taxon>Tylenchoidea</taxon>
        <taxon>Meloidogynidae</taxon>
        <taxon>Meloidogyninae</taxon>
        <taxon>Meloidogyne</taxon>
    </lineage>
</organism>
<reference evidence="8" key="1">
    <citation type="submission" date="2016-11" db="UniProtKB">
        <authorList>
            <consortium name="WormBaseParasite"/>
        </authorList>
    </citation>
    <scope>IDENTIFICATION</scope>
</reference>
<dbReference type="GO" id="GO:0000981">
    <property type="term" value="F:DNA-binding transcription factor activity, RNA polymerase II-specific"/>
    <property type="evidence" value="ECO:0007669"/>
    <property type="project" value="TreeGrafter"/>
</dbReference>
<dbReference type="GO" id="GO:0046983">
    <property type="term" value="F:protein dimerization activity"/>
    <property type="evidence" value="ECO:0007669"/>
    <property type="project" value="InterPro"/>
</dbReference>
<proteinExistence type="predicted"/>
<dbReference type="GO" id="GO:0005634">
    <property type="term" value="C:nucleus"/>
    <property type="evidence" value="ECO:0007669"/>
    <property type="project" value="UniProtKB-SubCell"/>
</dbReference>
<dbReference type="AlphaFoldDB" id="A0A1I8BNL7"/>
<dbReference type="Pfam" id="PF00010">
    <property type="entry name" value="HLH"/>
    <property type="match status" value="1"/>
</dbReference>
<dbReference type="PANTHER" id="PTHR11969:SF54">
    <property type="entry name" value="MAD-LIKE PROTEIN 1"/>
    <property type="match status" value="1"/>
</dbReference>
<comment type="subcellular location">
    <subcellularLocation>
        <location evidence="1">Nucleus</location>
    </subcellularLocation>
</comment>
<evidence type="ECO:0000313" key="7">
    <source>
        <dbReference type="Proteomes" id="UP000095281"/>
    </source>
</evidence>
<evidence type="ECO:0000256" key="4">
    <source>
        <dbReference type="ARBA" id="ARBA00023163"/>
    </source>
</evidence>
<dbReference type="Gene3D" id="4.10.280.10">
    <property type="entry name" value="Helix-loop-helix DNA-binding domain"/>
    <property type="match status" value="1"/>
</dbReference>
<dbReference type="GO" id="GO:0000978">
    <property type="term" value="F:RNA polymerase II cis-regulatory region sequence-specific DNA binding"/>
    <property type="evidence" value="ECO:0007669"/>
    <property type="project" value="TreeGrafter"/>
</dbReference>
<evidence type="ECO:0000256" key="1">
    <source>
        <dbReference type="ARBA" id="ARBA00004123"/>
    </source>
</evidence>